<reference evidence="9 10" key="1">
    <citation type="submission" date="2019-07" db="EMBL/GenBank/DDBJ databases">
        <title>Characterization of Brevibacillus brevis HK544, as a potential biocontrol agent.</title>
        <authorList>
            <person name="Kim H."/>
        </authorList>
    </citation>
    <scope>NUCLEOTIDE SEQUENCE [LARGE SCALE GENOMIC DNA]</scope>
    <source>
        <strain evidence="9 10">HK544</strain>
    </source>
</reference>
<dbReference type="Pfam" id="PF02687">
    <property type="entry name" value="FtsX"/>
    <property type="match status" value="2"/>
</dbReference>
<feature type="transmembrane region" description="Helical" evidence="7">
    <location>
        <begin position="286"/>
        <end position="309"/>
    </location>
</feature>
<evidence type="ECO:0000256" key="6">
    <source>
        <dbReference type="ARBA" id="ARBA00038076"/>
    </source>
</evidence>
<keyword evidence="4 7" id="KW-1133">Transmembrane helix</keyword>
<keyword evidence="2" id="KW-1003">Cell membrane</keyword>
<evidence type="ECO:0000313" key="9">
    <source>
        <dbReference type="EMBL" id="QDS36612.1"/>
    </source>
</evidence>
<evidence type="ECO:0000256" key="7">
    <source>
        <dbReference type="SAM" id="Phobius"/>
    </source>
</evidence>
<dbReference type="GO" id="GO:0022857">
    <property type="term" value="F:transmembrane transporter activity"/>
    <property type="evidence" value="ECO:0007669"/>
    <property type="project" value="TreeGrafter"/>
</dbReference>
<comment type="similarity">
    <text evidence="6">Belongs to the ABC-4 integral membrane protein family.</text>
</comment>
<dbReference type="PANTHER" id="PTHR30572">
    <property type="entry name" value="MEMBRANE COMPONENT OF TRANSPORTER-RELATED"/>
    <property type="match status" value="1"/>
</dbReference>
<dbReference type="Proteomes" id="UP000317713">
    <property type="component" value="Chromosome"/>
</dbReference>
<protein>
    <submittedName>
        <fullName evidence="9">ABC transporter permease</fullName>
    </submittedName>
</protein>
<sequence length="863" mass="96553">MNIVNQLTLRYMKQNKSRTLVTIIGVIISVAMLTAVFSISSSFMDMMQRNTIAYTGKWQTAFLDVAGEDVAVITNTEAIERYDIDQDLGFARLSHSANRAKPYLYITGHSNHDVIGVSPIEGRLPKNENELALSSQFLQTAGVSWKVGDVVTFDFGKRSLNKDGTSETLGNYDPYQSKEVFTPTKTKTYTITGIVQAPSKEQEAMAAYRAFSGLSEGDLEEGFPYTVRVEYKDFKGLGDNIYETSNTIASKVSGVKNQVNEDKIKYNRDLLLYSGISNDSRFLDTIYLAVFSVGSIILIGSFSLIYNAFAISLSERSRTLGMLSSVGATKQQKRASVFFEATVIGVIAIPAGLFFGSIGIGVTLHLLSPFIQKMFVVSEPMRLVIEPYSMIAVILFSILTLLISAWFPAVRASRITPITAIRQTKDIEIKGKDVRTSKMTRKLFGFEAELGLKNLKRNKHHYRSTVFSLAISVILYLAASSFSLYMDKSYNMAQAPLPYDLSVYARGADLERVRSLTNELMSVQNATTKVKTQLLYNDLYRNENEVTTDISSRHTLNPDGKYNMSAKIVSLDEASFAAYLQSAGIDAKKLEGDEISAILVNQITLKEKHNFTDITQLTAQEGSEIPLTLIEGAKVRIASITDKRPPFMLRYEEDVSSVTFVVSERDFDKLRELGNDMLSEQIFNELQFTTEQSAALENEINPILDKYPDVHVYTTNLIEERQDAMNRATVISVFLYGFVVLIGLICMANIINTISTGMALRKREFAMLASIGMTPEGMKKMLRFEGFFYGMKSLIYGLPISLCVMFFIYMSLSRNFEFAFTLPWANLIIAGIGVFFIVGTSILYATRKYKEQNIVESLKNENI</sequence>
<accession>A0A517ICJ8</accession>
<feature type="domain" description="ABC3 transporter permease C-terminal" evidence="8">
    <location>
        <begin position="293"/>
        <end position="417"/>
    </location>
</feature>
<comment type="subcellular location">
    <subcellularLocation>
        <location evidence="1">Cell membrane</location>
        <topology evidence="1">Multi-pass membrane protein</topology>
    </subcellularLocation>
</comment>
<feature type="transmembrane region" description="Helical" evidence="7">
    <location>
        <begin position="466"/>
        <end position="486"/>
    </location>
</feature>
<dbReference type="InterPro" id="IPR050250">
    <property type="entry name" value="Macrolide_Exporter_MacB"/>
</dbReference>
<feature type="transmembrane region" description="Helical" evidence="7">
    <location>
        <begin position="824"/>
        <end position="845"/>
    </location>
</feature>
<name>A0A517ICJ8_BREBE</name>
<feature type="transmembrane region" description="Helical" evidence="7">
    <location>
        <begin position="787"/>
        <end position="812"/>
    </location>
</feature>
<evidence type="ECO:0000256" key="4">
    <source>
        <dbReference type="ARBA" id="ARBA00022989"/>
    </source>
</evidence>
<dbReference type="InterPro" id="IPR003838">
    <property type="entry name" value="ABC3_permease_C"/>
</dbReference>
<evidence type="ECO:0000256" key="3">
    <source>
        <dbReference type="ARBA" id="ARBA00022692"/>
    </source>
</evidence>
<feature type="transmembrane region" description="Helical" evidence="7">
    <location>
        <begin position="337"/>
        <end position="367"/>
    </location>
</feature>
<dbReference type="RefSeq" id="WP_144618154.1">
    <property type="nucleotide sequence ID" value="NZ_CP042161.1"/>
</dbReference>
<dbReference type="GO" id="GO:0005886">
    <property type="term" value="C:plasma membrane"/>
    <property type="evidence" value="ECO:0007669"/>
    <property type="project" value="UniProtKB-SubCell"/>
</dbReference>
<keyword evidence="5 7" id="KW-0472">Membrane</keyword>
<dbReference type="PANTHER" id="PTHR30572:SF4">
    <property type="entry name" value="ABC TRANSPORTER PERMEASE YTRF"/>
    <property type="match status" value="1"/>
</dbReference>
<feature type="transmembrane region" description="Helical" evidence="7">
    <location>
        <begin position="733"/>
        <end position="754"/>
    </location>
</feature>
<organism evidence="9 10">
    <name type="scientific">Brevibacillus brevis</name>
    <name type="common">Bacillus brevis</name>
    <dbReference type="NCBI Taxonomy" id="1393"/>
    <lineage>
        <taxon>Bacteria</taxon>
        <taxon>Bacillati</taxon>
        <taxon>Bacillota</taxon>
        <taxon>Bacilli</taxon>
        <taxon>Bacillales</taxon>
        <taxon>Paenibacillaceae</taxon>
        <taxon>Brevibacillus</taxon>
    </lineage>
</organism>
<dbReference type="AlphaFoldDB" id="A0A517ICJ8"/>
<keyword evidence="3 7" id="KW-0812">Transmembrane</keyword>
<gene>
    <name evidence="9" type="ORF">FPS98_22915</name>
</gene>
<dbReference type="EMBL" id="CP042161">
    <property type="protein sequence ID" value="QDS36612.1"/>
    <property type="molecule type" value="Genomic_DNA"/>
</dbReference>
<evidence type="ECO:0000256" key="2">
    <source>
        <dbReference type="ARBA" id="ARBA00022475"/>
    </source>
</evidence>
<evidence type="ECO:0000256" key="1">
    <source>
        <dbReference type="ARBA" id="ARBA00004651"/>
    </source>
</evidence>
<proteinExistence type="inferred from homology"/>
<evidence type="ECO:0000259" key="8">
    <source>
        <dbReference type="Pfam" id="PF02687"/>
    </source>
</evidence>
<feature type="transmembrane region" description="Helical" evidence="7">
    <location>
        <begin position="20"/>
        <end position="39"/>
    </location>
</feature>
<feature type="transmembrane region" description="Helical" evidence="7">
    <location>
        <begin position="387"/>
        <end position="407"/>
    </location>
</feature>
<evidence type="ECO:0000256" key="5">
    <source>
        <dbReference type="ARBA" id="ARBA00023136"/>
    </source>
</evidence>
<evidence type="ECO:0000313" key="10">
    <source>
        <dbReference type="Proteomes" id="UP000317713"/>
    </source>
</evidence>
<feature type="domain" description="ABC3 transporter permease C-terminal" evidence="8">
    <location>
        <begin position="738"/>
        <end position="853"/>
    </location>
</feature>